<dbReference type="AlphaFoldDB" id="A0A8J2NV94"/>
<evidence type="ECO:0000259" key="3">
    <source>
        <dbReference type="PROSITE" id="PS50240"/>
    </source>
</evidence>
<evidence type="ECO:0000256" key="1">
    <source>
        <dbReference type="ARBA" id="ARBA00023157"/>
    </source>
</evidence>
<feature type="signal peptide" evidence="2">
    <location>
        <begin position="1"/>
        <end position="20"/>
    </location>
</feature>
<keyword evidence="5" id="KW-1185">Reference proteome</keyword>
<dbReference type="GO" id="GO:0006508">
    <property type="term" value="P:proteolysis"/>
    <property type="evidence" value="ECO:0007669"/>
    <property type="project" value="InterPro"/>
</dbReference>
<sequence>MVSISGLAFFLLATILSLHAQDKKAPELLLLNPYVVKVTYSPLKPEGEAIRCTGAVYNKLWIITSARCALPTLKMMENKPTHDYGDINTGDDEPLRDCKPTDVSKVRYIVQAQLPPEAKAALAKNESLDDFDISMVKVNKPFVYTKLLKAIRVSGAPKDCAESNEAYIMGFGAAADTDKKWVRKLRKIKSKTETEADSQKSDSTFNKETRTVTKSLDKDSTCGCDLGAPLVNNVKINLKQAPVDIYHQFLCGVLRRTNCEDKGSGRPEDIEFFARVPNWIKWIQKVGGKQDKFN</sequence>
<dbReference type="SMART" id="SM00020">
    <property type="entry name" value="Tryp_SPc"/>
    <property type="match status" value="1"/>
</dbReference>
<dbReference type="EMBL" id="CAJVCH010032919">
    <property type="protein sequence ID" value="CAG7713015.1"/>
    <property type="molecule type" value="Genomic_DNA"/>
</dbReference>
<accession>A0A8J2NV94</accession>
<evidence type="ECO:0000256" key="2">
    <source>
        <dbReference type="SAM" id="SignalP"/>
    </source>
</evidence>
<dbReference type="Proteomes" id="UP000708208">
    <property type="component" value="Unassembled WGS sequence"/>
</dbReference>
<evidence type="ECO:0000313" key="5">
    <source>
        <dbReference type="Proteomes" id="UP000708208"/>
    </source>
</evidence>
<evidence type="ECO:0000313" key="4">
    <source>
        <dbReference type="EMBL" id="CAG7713015.1"/>
    </source>
</evidence>
<dbReference type="OrthoDB" id="5597713at2759"/>
<dbReference type="PROSITE" id="PS50240">
    <property type="entry name" value="TRYPSIN_DOM"/>
    <property type="match status" value="1"/>
</dbReference>
<keyword evidence="1" id="KW-1015">Disulfide bond</keyword>
<name>A0A8J2NV94_9HEXA</name>
<comment type="caution">
    <text evidence="4">The sequence shown here is derived from an EMBL/GenBank/DDBJ whole genome shotgun (WGS) entry which is preliminary data.</text>
</comment>
<feature type="domain" description="Peptidase S1" evidence="3">
    <location>
        <begin position="33"/>
        <end position="288"/>
    </location>
</feature>
<protein>
    <recommendedName>
        <fullName evidence="3">Peptidase S1 domain-containing protein</fullName>
    </recommendedName>
</protein>
<feature type="chain" id="PRO_5035292568" description="Peptidase S1 domain-containing protein" evidence="2">
    <location>
        <begin position="21"/>
        <end position="294"/>
    </location>
</feature>
<keyword evidence="2" id="KW-0732">Signal</keyword>
<organism evidence="4 5">
    <name type="scientific">Allacma fusca</name>
    <dbReference type="NCBI Taxonomy" id="39272"/>
    <lineage>
        <taxon>Eukaryota</taxon>
        <taxon>Metazoa</taxon>
        <taxon>Ecdysozoa</taxon>
        <taxon>Arthropoda</taxon>
        <taxon>Hexapoda</taxon>
        <taxon>Collembola</taxon>
        <taxon>Symphypleona</taxon>
        <taxon>Sminthuridae</taxon>
        <taxon>Allacma</taxon>
    </lineage>
</organism>
<gene>
    <name evidence="4" type="ORF">AFUS01_LOCUS5199</name>
</gene>
<reference evidence="4" key="1">
    <citation type="submission" date="2021-06" db="EMBL/GenBank/DDBJ databases">
        <authorList>
            <person name="Hodson N. C."/>
            <person name="Mongue J. A."/>
            <person name="Jaron S. K."/>
        </authorList>
    </citation>
    <scope>NUCLEOTIDE SEQUENCE</scope>
</reference>
<dbReference type="PANTHER" id="PTHR24250:SF27">
    <property type="entry name" value="ELASTASE 2 LIKE"/>
    <property type="match status" value="1"/>
</dbReference>
<dbReference type="InterPro" id="IPR001254">
    <property type="entry name" value="Trypsin_dom"/>
</dbReference>
<dbReference type="PANTHER" id="PTHR24250">
    <property type="entry name" value="CHYMOTRYPSIN-RELATED"/>
    <property type="match status" value="1"/>
</dbReference>
<dbReference type="GO" id="GO:0004252">
    <property type="term" value="F:serine-type endopeptidase activity"/>
    <property type="evidence" value="ECO:0007669"/>
    <property type="project" value="InterPro"/>
</dbReference>
<dbReference type="Pfam" id="PF00089">
    <property type="entry name" value="Trypsin"/>
    <property type="match status" value="1"/>
</dbReference>
<proteinExistence type="predicted"/>